<feature type="chain" id="PRO_5047393304" description="Ig-like domain-containing protein" evidence="3">
    <location>
        <begin position="28"/>
        <end position="142"/>
    </location>
</feature>
<evidence type="ECO:0000313" key="6">
    <source>
        <dbReference type="Proteomes" id="UP000694700"/>
    </source>
</evidence>
<dbReference type="GO" id="GO:0002376">
    <property type="term" value="P:immune system process"/>
    <property type="evidence" value="ECO:0007669"/>
    <property type="project" value="UniProtKB-KW"/>
</dbReference>
<keyword evidence="2" id="KW-0391">Immunity</keyword>
<dbReference type="SUPFAM" id="SSF48726">
    <property type="entry name" value="Immunoglobulin"/>
    <property type="match status" value="1"/>
</dbReference>
<dbReference type="Pfam" id="PF07686">
    <property type="entry name" value="V-set"/>
    <property type="match status" value="1"/>
</dbReference>
<evidence type="ECO:0000259" key="4">
    <source>
        <dbReference type="PROSITE" id="PS50835"/>
    </source>
</evidence>
<dbReference type="Gene3D" id="2.60.40.10">
    <property type="entry name" value="Immunoglobulins"/>
    <property type="match status" value="1"/>
</dbReference>
<evidence type="ECO:0000256" key="1">
    <source>
        <dbReference type="ARBA" id="ARBA00022729"/>
    </source>
</evidence>
<evidence type="ECO:0000256" key="3">
    <source>
        <dbReference type="SAM" id="SignalP"/>
    </source>
</evidence>
<dbReference type="InterPro" id="IPR013106">
    <property type="entry name" value="Ig_V-set"/>
</dbReference>
<dbReference type="InterPro" id="IPR036179">
    <property type="entry name" value="Ig-like_dom_sf"/>
</dbReference>
<dbReference type="InterPro" id="IPR013783">
    <property type="entry name" value="Ig-like_fold"/>
</dbReference>
<organism evidence="5 6">
    <name type="scientific">Cyprinus carpio</name>
    <name type="common">Common carp</name>
    <dbReference type="NCBI Taxonomy" id="7962"/>
    <lineage>
        <taxon>Eukaryota</taxon>
        <taxon>Metazoa</taxon>
        <taxon>Chordata</taxon>
        <taxon>Craniata</taxon>
        <taxon>Vertebrata</taxon>
        <taxon>Euteleostomi</taxon>
        <taxon>Actinopterygii</taxon>
        <taxon>Neopterygii</taxon>
        <taxon>Teleostei</taxon>
        <taxon>Ostariophysi</taxon>
        <taxon>Cypriniformes</taxon>
        <taxon>Cyprinidae</taxon>
        <taxon>Cyprininae</taxon>
        <taxon>Cyprinus</taxon>
    </lineage>
</organism>
<dbReference type="InterPro" id="IPR050413">
    <property type="entry name" value="TCR_beta_variable"/>
</dbReference>
<sequence>MVYGSFCNSSVFITCTLVFLFTGSVGSVQQSPSNLIKSEKDNAELVCEHSIATYTMIFWYKQTQTNHGFTLLGYIWNKNYFPEDNFSKKIQLDGDGAKNGSLKILQLEASDSAMYYCAASFHSVMSSHATIQKALKAAVLHN</sequence>
<dbReference type="SMART" id="SM00409">
    <property type="entry name" value="IG"/>
    <property type="match status" value="1"/>
</dbReference>
<dbReference type="CDD" id="cd00099">
    <property type="entry name" value="IgV"/>
    <property type="match status" value="1"/>
</dbReference>
<dbReference type="GO" id="GO:0005886">
    <property type="term" value="C:plasma membrane"/>
    <property type="evidence" value="ECO:0007669"/>
    <property type="project" value="TreeGrafter"/>
</dbReference>
<accession>A0A8C1T1W0</accession>
<dbReference type="SMART" id="SM00406">
    <property type="entry name" value="IGv"/>
    <property type="match status" value="1"/>
</dbReference>
<proteinExistence type="predicted"/>
<feature type="domain" description="Ig-like" evidence="4">
    <location>
        <begin position="26"/>
        <end position="132"/>
    </location>
</feature>
<dbReference type="PANTHER" id="PTHR23268">
    <property type="entry name" value="T-CELL RECEPTOR BETA CHAIN"/>
    <property type="match status" value="1"/>
</dbReference>
<dbReference type="InterPro" id="IPR003599">
    <property type="entry name" value="Ig_sub"/>
</dbReference>
<name>A0A8C1T1W0_CYPCA</name>
<dbReference type="Ensembl" id="ENSCCRT00015016735.1">
    <property type="protein sequence ID" value="ENSCCRP00015016162.1"/>
    <property type="gene ID" value="ENSCCRG00015007172.1"/>
</dbReference>
<reference evidence="5" key="1">
    <citation type="submission" date="2025-08" db="UniProtKB">
        <authorList>
            <consortium name="Ensembl"/>
        </authorList>
    </citation>
    <scope>IDENTIFICATION</scope>
</reference>
<dbReference type="InterPro" id="IPR007110">
    <property type="entry name" value="Ig-like_dom"/>
</dbReference>
<evidence type="ECO:0000256" key="2">
    <source>
        <dbReference type="ARBA" id="ARBA00022859"/>
    </source>
</evidence>
<dbReference type="GO" id="GO:0007166">
    <property type="term" value="P:cell surface receptor signaling pathway"/>
    <property type="evidence" value="ECO:0007669"/>
    <property type="project" value="TreeGrafter"/>
</dbReference>
<dbReference type="PROSITE" id="PS50835">
    <property type="entry name" value="IG_LIKE"/>
    <property type="match status" value="1"/>
</dbReference>
<feature type="signal peptide" evidence="3">
    <location>
        <begin position="1"/>
        <end position="27"/>
    </location>
</feature>
<dbReference type="AlphaFoldDB" id="A0A8C1T1W0"/>
<dbReference type="PANTHER" id="PTHR23268:SF102">
    <property type="entry name" value="IMMUNOGLOBULIN V-SET DOMAIN-CONTAINING PROTEIN"/>
    <property type="match status" value="1"/>
</dbReference>
<keyword evidence="1 3" id="KW-0732">Signal</keyword>
<protein>
    <recommendedName>
        <fullName evidence="4">Ig-like domain-containing protein</fullName>
    </recommendedName>
</protein>
<evidence type="ECO:0000313" key="5">
    <source>
        <dbReference type="Ensembl" id="ENSCCRP00015016162.1"/>
    </source>
</evidence>
<dbReference type="Proteomes" id="UP000694700">
    <property type="component" value="Unplaced"/>
</dbReference>